<feature type="compositionally biased region" description="Gly residues" evidence="1">
    <location>
        <begin position="81"/>
        <end position="90"/>
    </location>
</feature>
<feature type="signal peptide" evidence="2">
    <location>
        <begin position="1"/>
        <end position="27"/>
    </location>
</feature>
<evidence type="ECO:0008006" key="5">
    <source>
        <dbReference type="Google" id="ProtNLM"/>
    </source>
</evidence>
<organism evidence="3 4">
    <name type="scientific">Mycolicibacterium chitae</name>
    <name type="common">Mycobacterium chitae</name>
    <dbReference type="NCBI Taxonomy" id="1792"/>
    <lineage>
        <taxon>Bacteria</taxon>
        <taxon>Bacillati</taxon>
        <taxon>Actinomycetota</taxon>
        <taxon>Actinomycetes</taxon>
        <taxon>Mycobacteriales</taxon>
        <taxon>Mycobacteriaceae</taxon>
        <taxon>Mycolicibacterium</taxon>
    </lineage>
</organism>
<reference evidence="3 4" key="1">
    <citation type="submission" date="2018-12" db="EMBL/GenBank/DDBJ databases">
        <authorList>
            <consortium name="Pathogen Informatics"/>
        </authorList>
    </citation>
    <scope>NUCLEOTIDE SEQUENCE [LARGE SCALE GENOMIC DNA]</scope>
    <source>
        <strain evidence="3 4">NCTC10485</strain>
    </source>
</reference>
<dbReference type="EMBL" id="LR134355">
    <property type="protein sequence ID" value="VEG46004.1"/>
    <property type="molecule type" value="Genomic_DNA"/>
</dbReference>
<proteinExistence type="predicted"/>
<evidence type="ECO:0000256" key="2">
    <source>
        <dbReference type="SAM" id="SignalP"/>
    </source>
</evidence>
<name>A0A448I0V9_MYCCI</name>
<protein>
    <recommendedName>
        <fullName evidence="5">Serine protease</fullName>
    </recommendedName>
</protein>
<dbReference type="Proteomes" id="UP000282551">
    <property type="component" value="Chromosome"/>
</dbReference>
<gene>
    <name evidence="3" type="ORF">NCTC10485_00879</name>
</gene>
<evidence type="ECO:0000313" key="4">
    <source>
        <dbReference type="Proteomes" id="UP000282551"/>
    </source>
</evidence>
<dbReference type="AlphaFoldDB" id="A0A448I0V9"/>
<dbReference type="RefSeq" id="WP_126332608.1">
    <property type="nucleotide sequence ID" value="NZ_AP022604.1"/>
</dbReference>
<keyword evidence="4" id="KW-1185">Reference proteome</keyword>
<feature type="region of interest" description="Disordered" evidence="1">
    <location>
        <begin position="67"/>
        <end position="90"/>
    </location>
</feature>
<evidence type="ECO:0000256" key="1">
    <source>
        <dbReference type="SAM" id="MobiDB-lite"/>
    </source>
</evidence>
<feature type="chain" id="PRO_5019419775" description="Serine protease" evidence="2">
    <location>
        <begin position="28"/>
        <end position="90"/>
    </location>
</feature>
<evidence type="ECO:0000313" key="3">
    <source>
        <dbReference type="EMBL" id="VEG46004.1"/>
    </source>
</evidence>
<keyword evidence="2" id="KW-0732">Signal</keyword>
<sequence length="90" mass="9453">MKKTLLSSAVIGGLAALTIGVAAPAFAAPTILEPGQVAQSVGPDNKQFPRIQNNTEKVDQRNHQRFNTEVSHPYYGSPGSVAGGPIVGRR</sequence>
<accession>A0A448I0V9</accession>